<accession>T1H317</accession>
<dbReference type="PANTHER" id="PTHR12820">
    <property type="entry name" value="VACUOLAR SORTING PROTEIN 53"/>
    <property type="match status" value="1"/>
</dbReference>
<evidence type="ECO:0000256" key="1">
    <source>
        <dbReference type="SAM" id="Coils"/>
    </source>
</evidence>
<dbReference type="PANTHER" id="PTHR12820:SF0">
    <property type="entry name" value="VACUOLAR PROTEIN SORTING-ASSOCIATED PROTEIN 53 HOMOLOG"/>
    <property type="match status" value="1"/>
</dbReference>
<dbReference type="OMA" id="CHITRIE"/>
<feature type="domain" description="Vps53 N-terminal" evidence="2">
    <location>
        <begin position="292"/>
        <end position="385"/>
    </location>
</feature>
<protein>
    <recommendedName>
        <fullName evidence="2">Vps53 N-terminal domain-containing protein</fullName>
    </recommendedName>
</protein>
<dbReference type="InterPro" id="IPR007234">
    <property type="entry name" value="Vps53_N"/>
</dbReference>
<reference evidence="4" key="1">
    <citation type="submission" date="2013-02" db="EMBL/GenBank/DDBJ databases">
        <authorList>
            <person name="Hughes D."/>
        </authorList>
    </citation>
    <scope>NUCLEOTIDE SEQUENCE</scope>
    <source>
        <strain>Durham</strain>
        <strain evidence="4">NC isolate 2 -- Noor lab</strain>
    </source>
</reference>
<dbReference type="GO" id="GO:0042147">
    <property type="term" value="P:retrograde transport, endosome to Golgi"/>
    <property type="evidence" value="ECO:0007669"/>
    <property type="project" value="InterPro"/>
</dbReference>
<feature type="domain" description="Vps53 N-terminal" evidence="2">
    <location>
        <begin position="30"/>
        <end position="291"/>
    </location>
</feature>
<evidence type="ECO:0000313" key="3">
    <source>
        <dbReference type="EnsemblMetazoa" id="MESCA010627-PA"/>
    </source>
</evidence>
<dbReference type="EnsemblMetazoa" id="MESCA010627-RA">
    <property type="protein sequence ID" value="MESCA010627-PA"/>
    <property type="gene ID" value="MESCA010627"/>
</dbReference>
<dbReference type="HOGENOM" id="CLU_589996_0_0_1"/>
<name>T1H317_MEGSC</name>
<dbReference type="InterPro" id="IPR039766">
    <property type="entry name" value="Vps53"/>
</dbReference>
<dbReference type="STRING" id="36166.T1H317"/>
<evidence type="ECO:0000259" key="2">
    <source>
        <dbReference type="Pfam" id="PF04100"/>
    </source>
</evidence>
<keyword evidence="4" id="KW-1185">Reference proteome</keyword>
<dbReference type="EMBL" id="CAQQ02156706">
    <property type="status" value="NOT_ANNOTATED_CDS"/>
    <property type="molecule type" value="Genomic_DNA"/>
</dbReference>
<dbReference type="GO" id="GO:0000938">
    <property type="term" value="C:GARP complex"/>
    <property type="evidence" value="ECO:0007669"/>
    <property type="project" value="InterPro"/>
</dbReference>
<feature type="coiled-coil region" evidence="1">
    <location>
        <begin position="48"/>
        <end position="75"/>
    </location>
</feature>
<dbReference type="GO" id="GO:0005829">
    <property type="term" value="C:cytosol"/>
    <property type="evidence" value="ECO:0007669"/>
    <property type="project" value="GOC"/>
</dbReference>
<keyword evidence="1" id="KW-0175">Coiled coil</keyword>
<proteinExistence type="predicted"/>
<reference evidence="3" key="2">
    <citation type="submission" date="2015-06" db="UniProtKB">
        <authorList>
            <consortium name="EnsemblMetazoa"/>
        </authorList>
    </citation>
    <scope>IDENTIFICATION</scope>
</reference>
<organism evidence="3 4">
    <name type="scientific">Megaselia scalaris</name>
    <name type="common">Humpbacked fly</name>
    <name type="synonym">Phora scalaris</name>
    <dbReference type="NCBI Taxonomy" id="36166"/>
    <lineage>
        <taxon>Eukaryota</taxon>
        <taxon>Metazoa</taxon>
        <taxon>Ecdysozoa</taxon>
        <taxon>Arthropoda</taxon>
        <taxon>Hexapoda</taxon>
        <taxon>Insecta</taxon>
        <taxon>Pterygota</taxon>
        <taxon>Neoptera</taxon>
        <taxon>Endopterygota</taxon>
        <taxon>Diptera</taxon>
        <taxon>Brachycera</taxon>
        <taxon>Muscomorpha</taxon>
        <taxon>Platypezoidea</taxon>
        <taxon>Phoridae</taxon>
        <taxon>Megaseliini</taxon>
        <taxon>Megaselia</taxon>
    </lineage>
</organism>
<dbReference type="AlphaFoldDB" id="T1H317"/>
<evidence type="ECO:0000313" key="4">
    <source>
        <dbReference type="Proteomes" id="UP000015102"/>
    </source>
</evidence>
<dbReference type="Proteomes" id="UP000015102">
    <property type="component" value="Unassembled WGS sequence"/>
</dbReference>
<sequence length="471" mass="54452">MNKDSAIEFSDEVQAIINEIVPASDEIDLPDFQLINYINQMFKTEQSLANIETTIDSMQTQVDLVQDNIRTLLKDQVLTSNEGDEALSESMRIIRQLFGEVTGIKTRAENTEEIVKEITRDIKQLDCAKTNLTTSITILNHLRMLVDGVETLQKLTELRIYNEIMNPLEAVIEVNSHFQSYHDIPQIKVQSNALEKIKTDLAEQILEDFKASFSGKKEKSITFTQLKDACCIASVLDPKVKQNLLSWFLDLQMAEYSQLFHENQDIAWLSKIDKRYSWLKKHLLEFEEKLGNDLENLMRKRRPEIDVNLLLFAINKTKHFESLLGKRFSGITLTKKVAEKVVESDEPVNPFENLICECFQGHLDIYLQSVDKNMKELIEKFAQDEESSSKKQESSNIFPSAADLFVFYKKCLIQCQQFTNTKSLIDLTLLFKKYLREYAKFVESNIPKAFNQGQVRLTFINCFHLIKNLNS</sequence>
<dbReference type="Pfam" id="PF04100">
    <property type="entry name" value="Vps53_N"/>
    <property type="match status" value="2"/>
</dbReference>